<accession>A0A090I6C3</accession>
<dbReference type="OrthoDB" id="9800971at2"/>
<dbReference type="HOGENOM" id="CLU_171735_1_0_6"/>
<organism evidence="1 2">
    <name type="scientific">Aliivibrio wodanis</name>
    <dbReference type="NCBI Taxonomy" id="80852"/>
    <lineage>
        <taxon>Bacteria</taxon>
        <taxon>Pseudomonadati</taxon>
        <taxon>Pseudomonadota</taxon>
        <taxon>Gammaproteobacteria</taxon>
        <taxon>Vibrionales</taxon>
        <taxon>Vibrionaceae</taxon>
        <taxon>Aliivibrio</taxon>
    </lineage>
</organism>
<evidence type="ECO:0000313" key="1">
    <source>
        <dbReference type="EMBL" id="CED57240.1"/>
    </source>
</evidence>
<dbReference type="InterPro" id="IPR018772">
    <property type="entry name" value="Transcription_activator_HlyU"/>
</dbReference>
<reference evidence="2" key="1">
    <citation type="submission" date="2014-09" db="EMBL/GenBank/DDBJ databases">
        <authorList>
            <person name="Hjerde E."/>
        </authorList>
    </citation>
    <scope>NUCLEOTIDE SEQUENCE [LARGE SCALE GENOMIC DNA]</scope>
    <source>
        <strain evidence="2">06/09/139</strain>
    </source>
</reference>
<protein>
    <submittedName>
        <fullName evidence="1">Transcriptional activator HlyU</fullName>
    </submittedName>
</protein>
<dbReference type="AlphaFoldDB" id="A0A090I6C3"/>
<dbReference type="Pfam" id="PF10115">
    <property type="entry name" value="HlyU"/>
    <property type="match status" value="1"/>
</dbReference>
<evidence type="ECO:0000313" key="2">
    <source>
        <dbReference type="Proteomes" id="UP000032427"/>
    </source>
</evidence>
<name>A0A090I6C3_9GAMM</name>
<dbReference type="GeneID" id="28542852"/>
<sequence length="91" mass="10361">MGLFSRLFGSSPKQEPIIEAIEYNTFFIYPNSEADGAQFRIAGKITKEINGELKSHRFIRSDVISSKNDADELMLRKAKMLIDQMGESIFK</sequence>
<gene>
    <name evidence="1" type="ORF">AWOD_II_0600</name>
</gene>
<dbReference type="Proteomes" id="UP000032427">
    <property type="component" value="Chromosome 2"/>
</dbReference>
<keyword evidence="2" id="KW-1185">Reference proteome</keyword>
<dbReference type="PATRIC" id="fig|80852.17.peg.3375"/>
<proteinExistence type="predicted"/>
<dbReference type="KEGG" id="awd:AWOD_II_0600"/>
<dbReference type="STRING" id="80852.AWOD_II_0600"/>
<dbReference type="EMBL" id="LN554847">
    <property type="protein sequence ID" value="CED57240.1"/>
    <property type="molecule type" value="Genomic_DNA"/>
</dbReference>